<gene>
    <name evidence="1" type="ORF">LVIROSA_LOCUS25204</name>
</gene>
<dbReference type="AlphaFoldDB" id="A0AAU9NMB0"/>
<dbReference type="EMBL" id="CAKMRJ010004445">
    <property type="protein sequence ID" value="CAH1438977.1"/>
    <property type="molecule type" value="Genomic_DNA"/>
</dbReference>
<keyword evidence="2" id="KW-1185">Reference proteome</keyword>
<dbReference type="Proteomes" id="UP001157418">
    <property type="component" value="Unassembled WGS sequence"/>
</dbReference>
<sequence>MKVKGLKFIISFGTSQPLVMNFITIINLNFTEDKRLLVKWKVSLKEENGSEVRDNLTYGNIGMIFECSCWTLCQSNGGCSYSSNNLRSSTCVAGVAHETFSSNQSQRKPTEPGNHKLLRMELYGVEQPFLYHVVINH</sequence>
<evidence type="ECO:0008006" key="3">
    <source>
        <dbReference type="Google" id="ProtNLM"/>
    </source>
</evidence>
<reference evidence="1 2" key="1">
    <citation type="submission" date="2022-01" db="EMBL/GenBank/DDBJ databases">
        <authorList>
            <person name="Xiong W."/>
            <person name="Schranz E."/>
        </authorList>
    </citation>
    <scope>NUCLEOTIDE SEQUENCE [LARGE SCALE GENOMIC DNA]</scope>
</reference>
<protein>
    <recommendedName>
        <fullName evidence="3">Apple domain-containing protein</fullName>
    </recommendedName>
</protein>
<organism evidence="1 2">
    <name type="scientific">Lactuca virosa</name>
    <dbReference type="NCBI Taxonomy" id="75947"/>
    <lineage>
        <taxon>Eukaryota</taxon>
        <taxon>Viridiplantae</taxon>
        <taxon>Streptophyta</taxon>
        <taxon>Embryophyta</taxon>
        <taxon>Tracheophyta</taxon>
        <taxon>Spermatophyta</taxon>
        <taxon>Magnoliopsida</taxon>
        <taxon>eudicotyledons</taxon>
        <taxon>Gunneridae</taxon>
        <taxon>Pentapetalae</taxon>
        <taxon>asterids</taxon>
        <taxon>campanulids</taxon>
        <taxon>Asterales</taxon>
        <taxon>Asteraceae</taxon>
        <taxon>Cichorioideae</taxon>
        <taxon>Cichorieae</taxon>
        <taxon>Lactucinae</taxon>
        <taxon>Lactuca</taxon>
    </lineage>
</organism>
<name>A0AAU9NMB0_9ASTR</name>
<accession>A0AAU9NMB0</accession>
<comment type="caution">
    <text evidence="1">The sequence shown here is derived from an EMBL/GenBank/DDBJ whole genome shotgun (WGS) entry which is preliminary data.</text>
</comment>
<evidence type="ECO:0000313" key="2">
    <source>
        <dbReference type="Proteomes" id="UP001157418"/>
    </source>
</evidence>
<proteinExistence type="predicted"/>
<evidence type="ECO:0000313" key="1">
    <source>
        <dbReference type="EMBL" id="CAH1438977.1"/>
    </source>
</evidence>